<comment type="caution">
    <text evidence="3">The sequence shown here is derived from an EMBL/GenBank/DDBJ whole genome shotgun (WGS) entry which is preliminary data.</text>
</comment>
<comment type="similarity">
    <text evidence="1 2">Belongs to the glycosyl hydrolase 1 family.</text>
</comment>
<protein>
    <submittedName>
        <fullName evidence="3">Beta-glucosidase</fullName>
    </submittedName>
</protein>
<sequence>MAEDLSIQREFNHMLLFIIMIFPNHLRMSMEDGLAVTSCYDSGFVPPQRCSLPFGEMNCSKGNSVSEPYLVVHHVLLAHASSEKQHGVFGLSVYTMGFTPETDTEEDIIATQRAHDFYGYGSFVIWRLSQNYEDKCGLKNSILHKSGIQTDETKRHRCRHCSKDNLYVPFAMFQRIYFQTLSMLPPLGFARNPGKIQATIWQPPIYIYENGQRTKRNSSLEDVSRLKYLHGNMGGVLDAMRNGSNTRGFFQWSFLDVFELLDGYASSYGLYYVDLDDPDLKRYPKLSAHWYSSFLKGRRTSGVGHTELEKNFSALSVSHSFQ</sequence>
<dbReference type="EMBL" id="JARAOO010000003">
    <property type="protein sequence ID" value="KAJ7977564.1"/>
    <property type="molecule type" value="Genomic_DNA"/>
</dbReference>
<dbReference type="InterPro" id="IPR017853">
    <property type="entry name" value="GH"/>
</dbReference>
<dbReference type="KEGG" id="qsa:O6P43_007169"/>
<dbReference type="SUPFAM" id="SSF51445">
    <property type="entry name" value="(Trans)glycosidases"/>
    <property type="match status" value="1"/>
</dbReference>
<evidence type="ECO:0000313" key="3">
    <source>
        <dbReference type="EMBL" id="KAJ7977564.1"/>
    </source>
</evidence>
<evidence type="ECO:0000256" key="2">
    <source>
        <dbReference type="RuleBase" id="RU003690"/>
    </source>
</evidence>
<dbReference type="Gene3D" id="3.20.20.80">
    <property type="entry name" value="Glycosidases"/>
    <property type="match status" value="2"/>
</dbReference>
<dbReference type="AlphaFoldDB" id="A0AAD7Q9Z2"/>
<organism evidence="3 4">
    <name type="scientific">Quillaja saponaria</name>
    <name type="common">Soap bark tree</name>
    <dbReference type="NCBI Taxonomy" id="32244"/>
    <lineage>
        <taxon>Eukaryota</taxon>
        <taxon>Viridiplantae</taxon>
        <taxon>Streptophyta</taxon>
        <taxon>Embryophyta</taxon>
        <taxon>Tracheophyta</taxon>
        <taxon>Spermatophyta</taxon>
        <taxon>Magnoliopsida</taxon>
        <taxon>eudicotyledons</taxon>
        <taxon>Gunneridae</taxon>
        <taxon>Pentapetalae</taxon>
        <taxon>rosids</taxon>
        <taxon>fabids</taxon>
        <taxon>Fabales</taxon>
        <taxon>Quillajaceae</taxon>
        <taxon>Quillaja</taxon>
    </lineage>
</organism>
<evidence type="ECO:0000256" key="1">
    <source>
        <dbReference type="ARBA" id="ARBA00010838"/>
    </source>
</evidence>
<proteinExistence type="inferred from homology"/>
<dbReference type="Proteomes" id="UP001163823">
    <property type="component" value="Chromosome 3"/>
</dbReference>
<dbReference type="PANTHER" id="PTHR10353">
    <property type="entry name" value="GLYCOSYL HYDROLASE"/>
    <property type="match status" value="1"/>
</dbReference>
<dbReference type="Pfam" id="PF00232">
    <property type="entry name" value="Glyco_hydro_1"/>
    <property type="match status" value="1"/>
</dbReference>
<accession>A0AAD7Q9Z2</accession>
<keyword evidence="4" id="KW-1185">Reference proteome</keyword>
<dbReference type="PRINTS" id="PR00131">
    <property type="entry name" value="GLHYDRLASE1"/>
</dbReference>
<dbReference type="GO" id="GO:0008422">
    <property type="term" value="F:beta-glucosidase activity"/>
    <property type="evidence" value="ECO:0007669"/>
    <property type="project" value="TreeGrafter"/>
</dbReference>
<name>A0AAD7Q9Z2_QUISA</name>
<dbReference type="PANTHER" id="PTHR10353:SF29">
    <property type="entry name" value="BETA-GLUCOSIDASE 11"/>
    <property type="match status" value="1"/>
</dbReference>
<reference evidence="3" key="1">
    <citation type="journal article" date="2023" name="Science">
        <title>Elucidation of the pathway for biosynthesis of saponin adjuvants from the soapbark tree.</title>
        <authorList>
            <person name="Reed J."/>
            <person name="Orme A."/>
            <person name="El-Demerdash A."/>
            <person name="Owen C."/>
            <person name="Martin L.B.B."/>
            <person name="Misra R.C."/>
            <person name="Kikuchi S."/>
            <person name="Rejzek M."/>
            <person name="Martin A.C."/>
            <person name="Harkess A."/>
            <person name="Leebens-Mack J."/>
            <person name="Louveau T."/>
            <person name="Stephenson M.J."/>
            <person name="Osbourn A."/>
        </authorList>
    </citation>
    <scope>NUCLEOTIDE SEQUENCE</scope>
    <source>
        <strain evidence="3">S10</strain>
    </source>
</reference>
<dbReference type="GO" id="GO:0005975">
    <property type="term" value="P:carbohydrate metabolic process"/>
    <property type="evidence" value="ECO:0007669"/>
    <property type="project" value="InterPro"/>
</dbReference>
<dbReference type="InterPro" id="IPR001360">
    <property type="entry name" value="Glyco_hydro_1"/>
</dbReference>
<evidence type="ECO:0000313" key="4">
    <source>
        <dbReference type="Proteomes" id="UP001163823"/>
    </source>
</evidence>
<gene>
    <name evidence="3" type="ORF">O6P43_007169</name>
</gene>